<feature type="compositionally biased region" description="Pro residues" evidence="1">
    <location>
        <begin position="199"/>
        <end position="214"/>
    </location>
</feature>
<dbReference type="RefSeq" id="WP_343986633.1">
    <property type="nucleotide sequence ID" value="NZ_BAAANB010000001.1"/>
</dbReference>
<evidence type="ECO:0000256" key="1">
    <source>
        <dbReference type="SAM" id="MobiDB-lite"/>
    </source>
</evidence>
<feature type="region of interest" description="Disordered" evidence="1">
    <location>
        <begin position="1"/>
        <end position="23"/>
    </location>
</feature>
<evidence type="ECO:0000313" key="2">
    <source>
        <dbReference type="EMBL" id="GAA2018992.1"/>
    </source>
</evidence>
<proteinExistence type="predicted"/>
<gene>
    <name evidence="2" type="ORF">GCM10009740_03750</name>
</gene>
<dbReference type="EMBL" id="BAAANB010000001">
    <property type="protein sequence ID" value="GAA2018992.1"/>
    <property type="molecule type" value="Genomic_DNA"/>
</dbReference>
<accession>A0ABN2TT13</accession>
<evidence type="ECO:0000313" key="3">
    <source>
        <dbReference type="Proteomes" id="UP001501285"/>
    </source>
</evidence>
<feature type="region of interest" description="Disordered" evidence="1">
    <location>
        <begin position="164"/>
        <end position="214"/>
    </location>
</feature>
<comment type="caution">
    <text evidence="2">The sequence shown here is derived from an EMBL/GenBank/DDBJ whole genome shotgun (WGS) entry which is preliminary data.</text>
</comment>
<reference evidence="2 3" key="1">
    <citation type="journal article" date="2019" name="Int. J. Syst. Evol. Microbiol.">
        <title>The Global Catalogue of Microorganisms (GCM) 10K type strain sequencing project: providing services to taxonomists for standard genome sequencing and annotation.</title>
        <authorList>
            <consortium name="The Broad Institute Genomics Platform"/>
            <consortium name="The Broad Institute Genome Sequencing Center for Infectious Disease"/>
            <person name="Wu L."/>
            <person name="Ma J."/>
        </authorList>
    </citation>
    <scope>NUCLEOTIDE SEQUENCE [LARGE SCALE GENOMIC DNA]</scope>
    <source>
        <strain evidence="2 3">JCM 14283</strain>
    </source>
</reference>
<organism evidence="2 3">
    <name type="scientific">Terrabacter terrae</name>
    <dbReference type="NCBI Taxonomy" id="318434"/>
    <lineage>
        <taxon>Bacteria</taxon>
        <taxon>Bacillati</taxon>
        <taxon>Actinomycetota</taxon>
        <taxon>Actinomycetes</taxon>
        <taxon>Micrococcales</taxon>
        <taxon>Intrasporangiaceae</taxon>
        <taxon>Terrabacter</taxon>
    </lineage>
</organism>
<dbReference type="Proteomes" id="UP001501285">
    <property type="component" value="Unassembled WGS sequence"/>
</dbReference>
<sequence>MGIRSWFGLDRPEAPEPVRSGPPTTEQLLGALDAIEQQARDGKVPGVVLSRLLRVTRVVRETLPRLANLGLGSAQGYSVMATATDYLPVAIGNYLRLPRDWADTRPIAAGKSSVMLLVDQLDLLGSTMDKVYDAVNRADAEAIIVHGAFLEEKFGPASAGGVLGLGPDPVRVAPPPPPGTSEPGRVGEPGASGAGGPGTPRPPAPSPAPLTPPE</sequence>
<name>A0ABN2TT13_9MICO</name>
<keyword evidence="3" id="KW-1185">Reference proteome</keyword>
<protein>
    <submittedName>
        <fullName evidence="2">Uncharacterized protein</fullName>
    </submittedName>
</protein>